<feature type="domain" description="Histidine kinase" evidence="4">
    <location>
        <begin position="160"/>
        <end position="378"/>
    </location>
</feature>
<dbReference type="Pfam" id="PF00989">
    <property type="entry name" value="PAS"/>
    <property type="match status" value="1"/>
</dbReference>
<dbReference type="SUPFAM" id="SSF47384">
    <property type="entry name" value="Homodimeric domain of signal transducing histidine kinase"/>
    <property type="match status" value="1"/>
</dbReference>
<dbReference type="PRINTS" id="PR00344">
    <property type="entry name" value="BCTRLSENSOR"/>
</dbReference>
<dbReference type="CDD" id="cd00075">
    <property type="entry name" value="HATPase"/>
    <property type="match status" value="1"/>
</dbReference>
<dbReference type="InterPro" id="IPR000700">
    <property type="entry name" value="PAS-assoc_C"/>
</dbReference>
<dbReference type="SMART" id="SM00086">
    <property type="entry name" value="PAC"/>
    <property type="match status" value="1"/>
</dbReference>
<dbReference type="PROSITE" id="PS50113">
    <property type="entry name" value="PAC"/>
    <property type="match status" value="1"/>
</dbReference>
<dbReference type="EC" id="2.7.13.3" evidence="2"/>
<dbReference type="PANTHER" id="PTHR43547:SF2">
    <property type="entry name" value="HYBRID SIGNAL TRANSDUCTION HISTIDINE KINASE C"/>
    <property type="match status" value="1"/>
</dbReference>
<keyword evidence="7" id="KW-0808">Transferase</keyword>
<dbReference type="Gene3D" id="3.30.565.10">
    <property type="entry name" value="Histidine kinase-like ATPase, C-terminal domain"/>
    <property type="match status" value="1"/>
</dbReference>
<dbReference type="GO" id="GO:0004673">
    <property type="term" value="F:protein histidine kinase activity"/>
    <property type="evidence" value="ECO:0007669"/>
    <property type="project" value="UniProtKB-EC"/>
</dbReference>
<evidence type="ECO:0000313" key="8">
    <source>
        <dbReference type="Proteomes" id="UP001497493"/>
    </source>
</evidence>
<gene>
    <name evidence="7" type="ORF">MECH1_V1_2369</name>
</gene>
<dbReference type="Proteomes" id="UP001497493">
    <property type="component" value="Chromosome"/>
</dbReference>
<dbReference type="InterPro" id="IPR003661">
    <property type="entry name" value="HisK_dim/P_dom"/>
</dbReference>
<dbReference type="CDD" id="cd00130">
    <property type="entry name" value="PAS"/>
    <property type="match status" value="1"/>
</dbReference>
<reference evidence="7 8" key="1">
    <citation type="submission" date="2024-04" db="EMBL/GenBank/DDBJ databases">
        <authorList>
            <person name="Cremers G."/>
        </authorList>
    </citation>
    <scope>NUCLEOTIDE SEQUENCE [LARGE SCALE GENOMIC DNA]</scope>
    <source>
        <strain evidence="7">MeCH1-AG</strain>
    </source>
</reference>
<dbReference type="SUPFAM" id="SSF55785">
    <property type="entry name" value="PYP-like sensor domain (PAS domain)"/>
    <property type="match status" value="1"/>
</dbReference>
<evidence type="ECO:0000259" key="6">
    <source>
        <dbReference type="PROSITE" id="PS50113"/>
    </source>
</evidence>
<dbReference type="InterPro" id="IPR036097">
    <property type="entry name" value="HisK_dim/P_sf"/>
</dbReference>
<evidence type="ECO:0000256" key="3">
    <source>
        <dbReference type="ARBA" id="ARBA00022553"/>
    </source>
</evidence>
<evidence type="ECO:0000256" key="1">
    <source>
        <dbReference type="ARBA" id="ARBA00000085"/>
    </source>
</evidence>
<dbReference type="Gene3D" id="1.10.287.130">
    <property type="match status" value="1"/>
</dbReference>
<dbReference type="InterPro" id="IPR004358">
    <property type="entry name" value="Sig_transdc_His_kin-like_C"/>
</dbReference>
<keyword evidence="8" id="KW-1185">Reference proteome</keyword>
<organism evidence="7 8">
    <name type="scientific">Candidatus Methylocalor cossyra</name>
    <dbReference type="NCBI Taxonomy" id="3108543"/>
    <lineage>
        <taxon>Bacteria</taxon>
        <taxon>Pseudomonadati</taxon>
        <taxon>Pseudomonadota</taxon>
        <taxon>Gammaproteobacteria</taxon>
        <taxon>Methylococcales</taxon>
        <taxon>Methylococcaceae</taxon>
        <taxon>Candidatus Methylocalor</taxon>
    </lineage>
</organism>
<dbReference type="PANTHER" id="PTHR43547">
    <property type="entry name" value="TWO-COMPONENT HISTIDINE KINASE"/>
    <property type="match status" value="1"/>
</dbReference>
<sequence length="386" mass="43107">MTFVDVPGPQRFAEGAWAREEVFRALFEQAAVGIVLLSLDGWFLGGNRMLSRILGYTEEELRGYRFSDLVHPEDLVVEQPLLDDLLAGRISQFTFEKRYVRKDGRAIWVRVSSSRVMAPEPYRLSILEDITERKRMEAQLAEQAARLREADRRKNEFLAMLAHELRNPLAPIRNVLEVLRRTEGDGSKLPAACALLERQVAQLTRLVDDLLEVSRVSQGKIALRRERLALAPVIQQAVETSLPLIEARRHALSVALPQTPVWIEGDRARLVQVLGNLLNNAAKYSPEGGRIELHAELKQGELQVRVRDHGAGIVPELLPHIFEPFVQADRTLAHSQGGLGVGLTLAKRLVELHGGTIEAHSEGLGHGAEFRIRLPRAEPPADLSAP</sequence>
<evidence type="ECO:0000256" key="2">
    <source>
        <dbReference type="ARBA" id="ARBA00012438"/>
    </source>
</evidence>
<comment type="catalytic activity">
    <reaction evidence="1">
        <text>ATP + protein L-histidine = ADP + protein N-phospho-L-histidine.</text>
        <dbReference type="EC" id="2.7.13.3"/>
    </reaction>
</comment>
<dbReference type="SUPFAM" id="SSF55874">
    <property type="entry name" value="ATPase domain of HSP90 chaperone/DNA topoisomerase II/histidine kinase"/>
    <property type="match status" value="1"/>
</dbReference>
<dbReference type="InterPro" id="IPR005467">
    <property type="entry name" value="His_kinase_dom"/>
</dbReference>
<keyword evidence="7" id="KW-0418">Kinase</keyword>
<dbReference type="PROSITE" id="PS50109">
    <property type="entry name" value="HIS_KIN"/>
    <property type="match status" value="1"/>
</dbReference>
<keyword evidence="3" id="KW-0597">Phosphoprotein</keyword>
<accession>A0ABM9NKJ1</accession>
<dbReference type="InterPro" id="IPR036890">
    <property type="entry name" value="HATPase_C_sf"/>
</dbReference>
<proteinExistence type="predicted"/>
<dbReference type="InterPro" id="IPR001610">
    <property type="entry name" value="PAC"/>
</dbReference>
<feature type="domain" description="PAS" evidence="5">
    <location>
        <begin position="19"/>
        <end position="89"/>
    </location>
</feature>
<dbReference type="InterPro" id="IPR035965">
    <property type="entry name" value="PAS-like_dom_sf"/>
</dbReference>
<evidence type="ECO:0000313" key="7">
    <source>
        <dbReference type="EMBL" id="CAL1241145.1"/>
    </source>
</evidence>
<dbReference type="RefSeq" id="WP_348757671.1">
    <property type="nucleotide sequence ID" value="NZ_OZ026884.1"/>
</dbReference>
<name>A0ABM9NKJ1_9GAMM</name>
<dbReference type="InterPro" id="IPR000014">
    <property type="entry name" value="PAS"/>
</dbReference>
<dbReference type="Gene3D" id="3.30.450.20">
    <property type="entry name" value="PAS domain"/>
    <property type="match status" value="1"/>
</dbReference>
<dbReference type="SMART" id="SM00091">
    <property type="entry name" value="PAS"/>
    <property type="match status" value="1"/>
</dbReference>
<evidence type="ECO:0000259" key="4">
    <source>
        <dbReference type="PROSITE" id="PS50109"/>
    </source>
</evidence>
<dbReference type="InterPro" id="IPR003594">
    <property type="entry name" value="HATPase_dom"/>
</dbReference>
<dbReference type="InterPro" id="IPR013767">
    <property type="entry name" value="PAS_fold"/>
</dbReference>
<dbReference type="PROSITE" id="PS50112">
    <property type="entry name" value="PAS"/>
    <property type="match status" value="1"/>
</dbReference>
<dbReference type="EMBL" id="OZ026884">
    <property type="protein sequence ID" value="CAL1241145.1"/>
    <property type="molecule type" value="Genomic_DNA"/>
</dbReference>
<dbReference type="SMART" id="SM00387">
    <property type="entry name" value="HATPase_c"/>
    <property type="match status" value="1"/>
</dbReference>
<protein>
    <recommendedName>
        <fullName evidence="2">histidine kinase</fullName>
        <ecNumber evidence="2">2.7.13.3</ecNumber>
    </recommendedName>
</protein>
<evidence type="ECO:0000259" key="5">
    <source>
        <dbReference type="PROSITE" id="PS50112"/>
    </source>
</evidence>
<dbReference type="NCBIfam" id="TIGR00229">
    <property type="entry name" value="sensory_box"/>
    <property type="match status" value="1"/>
</dbReference>
<dbReference type="Pfam" id="PF02518">
    <property type="entry name" value="HATPase_c"/>
    <property type="match status" value="1"/>
</dbReference>
<dbReference type="CDD" id="cd00082">
    <property type="entry name" value="HisKA"/>
    <property type="match status" value="1"/>
</dbReference>
<dbReference type="Pfam" id="PF00512">
    <property type="entry name" value="HisKA"/>
    <property type="match status" value="1"/>
</dbReference>
<dbReference type="SMART" id="SM00388">
    <property type="entry name" value="HisKA"/>
    <property type="match status" value="1"/>
</dbReference>
<feature type="domain" description="PAC" evidence="6">
    <location>
        <begin position="93"/>
        <end position="142"/>
    </location>
</feature>